<keyword evidence="3" id="KW-1185">Reference proteome</keyword>
<dbReference type="PANTHER" id="PTHR34310:SF9">
    <property type="entry name" value="BLR5716 PROTEIN"/>
    <property type="match status" value="1"/>
</dbReference>
<sequence>MATELFQTITHLTSNGAAKSEIGGKQLTLALGGLYIASTTNAAKPLLVWEEEKGYARYYIPTESLHDSIKALLAESPSTNGHAGPKVKLVNVETLTSKGGEPQALIERLTVGSKSTTWARFVDGPFKDFIRFERNEIDDWFENGALFAGIKNPYKRIDTAAVSHHIVVKIDGEKVAESNVAVLLNETGLKESYYLPATSILDWGAVTKSDLRTACPYKGEAWYLSLTVGGKRHENYVWYYQYPTHESAALQGLVSFYNKENVDILVDGVKI</sequence>
<gene>
    <name evidence="2" type="ORF">D0Z07_5033</name>
</gene>
<organism evidence="2 3">
    <name type="scientific">Hyphodiscus hymeniophilus</name>
    <dbReference type="NCBI Taxonomy" id="353542"/>
    <lineage>
        <taxon>Eukaryota</taxon>
        <taxon>Fungi</taxon>
        <taxon>Dikarya</taxon>
        <taxon>Ascomycota</taxon>
        <taxon>Pezizomycotina</taxon>
        <taxon>Leotiomycetes</taxon>
        <taxon>Helotiales</taxon>
        <taxon>Hyphodiscaceae</taxon>
        <taxon>Hyphodiscus</taxon>
    </lineage>
</organism>
<dbReference type="InterPro" id="IPR038694">
    <property type="entry name" value="DUF427_sf"/>
</dbReference>
<comment type="caution">
    <text evidence="2">The sequence shown here is derived from an EMBL/GenBank/DDBJ whole genome shotgun (WGS) entry which is preliminary data.</text>
</comment>
<evidence type="ECO:0000259" key="1">
    <source>
        <dbReference type="Pfam" id="PF04248"/>
    </source>
</evidence>
<dbReference type="AlphaFoldDB" id="A0A9P6VJ88"/>
<reference evidence="2" key="1">
    <citation type="submission" date="2019-07" db="EMBL/GenBank/DDBJ databases">
        <title>Hyphodiscus hymeniophilus genome sequencing and assembly.</title>
        <authorList>
            <person name="Kramer G."/>
            <person name="Nodwell J."/>
        </authorList>
    </citation>
    <scope>NUCLEOTIDE SEQUENCE</scope>
    <source>
        <strain evidence="2">ATCC 34498</strain>
    </source>
</reference>
<evidence type="ECO:0000313" key="3">
    <source>
        <dbReference type="Proteomes" id="UP000785200"/>
    </source>
</evidence>
<proteinExistence type="predicted"/>
<name>A0A9P6VJ88_9HELO</name>
<dbReference type="Gene3D" id="2.170.150.40">
    <property type="entry name" value="Domain of unknown function (DUF427)"/>
    <property type="match status" value="1"/>
</dbReference>
<accession>A0A9P6VJ88</accession>
<dbReference type="Pfam" id="PF04248">
    <property type="entry name" value="NTP_transf_9"/>
    <property type="match status" value="1"/>
</dbReference>
<dbReference type="PANTHER" id="PTHR34310">
    <property type="entry name" value="DUF427 DOMAIN PROTEIN (AFU_ORTHOLOGUE AFUA_3G02220)"/>
    <property type="match status" value="1"/>
</dbReference>
<dbReference type="Proteomes" id="UP000785200">
    <property type="component" value="Unassembled WGS sequence"/>
</dbReference>
<dbReference type="EMBL" id="VNKQ01000009">
    <property type="protein sequence ID" value="KAG0648789.1"/>
    <property type="molecule type" value="Genomic_DNA"/>
</dbReference>
<feature type="domain" description="DUF427" evidence="1">
    <location>
        <begin position="167"/>
        <end position="258"/>
    </location>
</feature>
<evidence type="ECO:0000313" key="2">
    <source>
        <dbReference type="EMBL" id="KAG0648789.1"/>
    </source>
</evidence>
<dbReference type="OrthoDB" id="18996at2759"/>
<dbReference type="InterPro" id="IPR007361">
    <property type="entry name" value="DUF427"/>
</dbReference>
<protein>
    <recommendedName>
        <fullName evidence="1">DUF427 domain-containing protein</fullName>
    </recommendedName>
</protein>